<keyword evidence="10" id="KW-0496">Mitochondrion</keyword>
<dbReference type="FunCoup" id="H3ANK9">
    <property type="interactions" value="1449"/>
</dbReference>
<comment type="subunit">
    <text evidence="3">Monomer.</text>
</comment>
<dbReference type="STRING" id="7897.ENSLACP00000011230"/>
<dbReference type="eggNOG" id="KOG1267">
    <property type="taxonomic scope" value="Eukaryota"/>
</dbReference>
<dbReference type="OMA" id="IVSRYPR"/>
<dbReference type="InterPro" id="IPR003690">
    <property type="entry name" value="MTERF"/>
</dbReference>
<keyword evidence="14" id="KW-1185">Reference proteome</keyword>
<dbReference type="PANTHER" id="PTHR15437:SF2">
    <property type="entry name" value="TRANSCRIPTION TERMINATION FACTOR 1, MITOCHONDRIAL"/>
    <property type="match status" value="1"/>
</dbReference>
<evidence type="ECO:0000256" key="11">
    <source>
        <dbReference type="ARBA" id="ARBA00023163"/>
    </source>
</evidence>
<evidence type="ECO:0000256" key="2">
    <source>
        <dbReference type="ARBA" id="ARBA00007692"/>
    </source>
</evidence>
<dbReference type="GO" id="GO:0006393">
    <property type="term" value="P:termination of mitochondrial transcription"/>
    <property type="evidence" value="ECO:0007669"/>
    <property type="project" value="TreeGrafter"/>
</dbReference>
<dbReference type="SMART" id="SM00733">
    <property type="entry name" value="Mterf"/>
    <property type="match status" value="5"/>
</dbReference>
<dbReference type="GeneTree" id="ENSGT00530000063817"/>
<dbReference type="PANTHER" id="PTHR15437">
    <property type="entry name" value="TRANSCRIPTION TERMINATION FACTOR, MITOCHONDRIAL"/>
    <property type="match status" value="1"/>
</dbReference>
<evidence type="ECO:0000256" key="8">
    <source>
        <dbReference type="ARBA" id="ARBA00023015"/>
    </source>
</evidence>
<evidence type="ECO:0000256" key="6">
    <source>
        <dbReference type="ARBA" id="ARBA00022737"/>
    </source>
</evidence>
<dbReference type="EMBL" id="AFYH01178102">
    <property type="status" value="NOT_ANNOTATED_CDS"/>
    <property type="molecule type" value="Genomic_DNA"/>
</dbReference>
<evidence type="ECO:0000313" key="14">
    <source>
        <dbReference type="Proteomes" id="UP000008672"/>
    </source>
</evidence>
<dbReference type="InParanoid" id="H3ANK9"/>
<dbReference type="FunFam" id="1.25.70.10:FF:000003">
    <property type="entry name" value="transcription termination factor 2, mitochondrial"/>
    <property type="match status" value="1"/>
</dbReference>
<keyword evidence="11" id="KW-0804">Transcription</keyword>
<dbReference type="Gene3D" id="1.25.70.10">
    <property type="entry name" value="Transcription termination factor 3, mitochondrial"/>
    <property type="match status" value="2"/>
</dbReference>
<keyword evidence="6" id="KW-0677">Repeat</keyword>
<evidence type="ECO:0000256" key="5">
    <source>
        <dbReference type="ARBA" id="ARBA00022553"/>
    </source>
</evidence>
<evidence type="ECO:0000256" key="1">
    <source>
        <dbReference type="ARBA" id="ARBA00004173"/>
    </source>
</evidence>
<reference evidence="14" key="1">
    <citation type="submission" date="2011-08" db="EMBL/GenBank/DDBJ databases">
        <title>The draft genome of Latimeria chalumnae.</title>
        <authorList>
            <person name="Di Palma F."/>
            <person name="Alfoldi J."/>
            <person name="Johnson J."/>
            <person name="Berlin A."/>
            <person name="Gnerre S."/>
            <person name="Jaffe D."/>
            <person name="MacCallum I."/>
            <person name="Young S."/>
            <person name="Walker B.J."/>
            <person name="Lander E."/>
            <person name="Lindblad-Toh K."/>
        </authorList>
    </citation>
    <scope>NUCLEOTIDE SEQUENCE [LARGE SCALE GENOMIC DNA]</scope>
    <source>
        <strain evidence="14">Wild caught</strain>
    </source>
</reference>
<dbReference type="GO" id="GO:0005759">
    <property type="term" value="C:mitochondrial matrix"/>
    <property type="evidence" value="ECO:0007669"/>
    <property type="project" value="TreeGrafter"/>
</dbReference>
<comment type="similarity">
    <text evidence="2">Belongs to the mTERF family.</text>
</comment>
<dbReference type="AlphaFoldDB" id="H3ANK9"/>
<keyword evidence="7" id="KW-0809">Transit peptide</keyword>
<evidence type="ECO:0000256" key="10">
    <source>
        <dbReference type="ARBA" id="ARBA00023128"/>
    </source>
</evidence>
<accession>H3ANK9</accession>
<comment type="subcellular location">
    <subcellularLocation>
        <location evidence="1">Mitochondrion</location>
    </subcellularLocation>
</comment>
<evidence type="ECO:0000313" key="13">
    <source>
        <dbReference type="Ensembl" id="ENSLACP00000011230.1"/>
    </source>
</evidence>
<dbReference type="Bgee" id="ENSLACG00000009880">
    <property type="expression patterns" value="Expressed in chordate pharynx and 6 other cell types or tissues"/>
</dbReference>
<dbReference type="Pfam" id="PF02536">
    <property type="entry name" value="mTERF"/>
    <property type="match status" value="1"/>
</dbReference>
<comment type="function">
    <text evidence="12">Transcription termination factor. Binds to a 28 bp region within the tRNA(Leu(uur)) gene at a position immediately adjacent to and downstream of the 16S rRNA gene; this region comprises a tridecamer sequence critical for directing accurate termination. Binds DNA along the major grove and promotes DNA bending and partial unwinding. Promotes base flipping. Transcription termination activity appears to be polarized with highest specificity for transcripts initiated on the light strand.</text>
</comment>
<dbReference type="Proteomes" id="UP000008672">
    <property type="component" value="Unassembled WGS sequence"/>
</dbReference>
<dbReference type="Ensembl" id="ENSLACT00000011314.1">
    <property type="protein sequence ID" value="ENSLACP00000011230.1"/>
    <property type="gene ID" value="ENSLACG00000009880.1"/>
</dbReference>
<keyword evidence="9" id="KW-0238">DNA-binding</keyword>
<evidence type="ECO:0000256" key="4">
    <source>
        <dbReference type="ARBA" id="ARBA00022472"/>
    </source>
</evidence>
<keyword evidence="8" id="KW-0805">Transcription regulation</keyword>
<organism evidence="13 14">
    <name type="scientific">Latimeria chalumnae</name>
    <name type="common">Coelacanth</name>
    <dbReference type="NCBI Taxonomy" id="7897"/>
    <lineage>
        <taxon>Eukaryota</taxon>
        <taxon>Metazoa</taxon>
        <taxon>Chordata</taxon>
        <taxon>Craniata</taxon>
        <taxon>Vertebrata</taxon>
        <taxon>Euteleostomi</taxon>
        <taxon>Coelacanthiformes</taxon>
        <taxon>Coelacanthidae</taxon>
        <taxon>Latimeria</taxon>
    </lineage>
</organism>
<evidence type="ECO:0000256" key="9">
    <source>
        <dbReference type="ARBA" id="ARBA00023125"/>
    </source>
</evidence>
<name>H3ANK9_LATCH</name>
<keyword evidence="4" id="KW-0806">Transcription termination</keyword>
<reference evidence="13" key="3">
    <citation type="submission" date="2025-09" db="UniProtKB">
        <authorList>
            <consortium name="Ensembl"/>
        </authorList>
    </citation>
    <scope>IDENTIFICATION</scope>
</reference>
<sequence>MATRVILQAPSLLLCSIGHSQLMKQGTAAQLRLFCFRFWSSDSGKNGCCLKENATVLANLTLMGVDIKMVRKRQPGVLRRMTTNEVGLTQFLKHKGAQPESIASIISRYPRAITRTHSHLEKRWELWRSIFLTDKEILKIIERSPESFFRSSDNENLEKNIHFLGSLGLTPKDLHRMLTTAPRTFSNSFELNRQMVELLQDICVSLGGEDPDSFVKKIITCNVYILIRSTKRVKMNVNFLQKALWLADEELLTLLQGHGGEILDLSHDYVKRSFQSLEKKLLSLGCTRKEVRHFVVSYMPLLYLSPETFANKINCLLEGGIHVKQILEKPRVLDFSRQTLESRIRELKRADYDFREFGINILDSSKKRFEAKLQKKGICFQFNDPFFNHVLPHSLQE</sequence>
<protein>
    <submittedName>
        <fullName evidence="13">Mitochondrial transcription termination factor 1</fullName>
    </submittedName>
</protein>
<proteinExistence type="inferred from homology"/>
<reference evidence="13" key="2">
    <citation type="submission" date="2025-08" db="UniProtKB">
        <authorList>
            <consortium name="Ensembl"/>
        </authorList>
    </citation>
    <scope>IDENTIFICATION</scope>
</reference>
<evidence type="ECO:0000256" key="12">
    <source>
        <dbReference type="ARBA" id="ARBA00037520"/>
    </source>
</evidence>
<dbReference type="HOGENOM" id="CLU_058644_0_0_1"/>
<gene>
    <name evidence="13" type="primary">MTERF1</name>
</gene>
<evidence type="ECO:0000256" key="3">
    <source>
        <dbReference type="ARBA" id="ARBA00011245"/>
    </source>
</evidence>
<evidence type="ECO:0000256" key="7">
    <source>
        <dbReference type="ARBA" id="ARBA00022946"/>
    </source>
</evidence>
<dbReference type="InterPro" id="IPR038538">
    <property type="entry name" value="MTERF_sf"/>
</dbReference>
<keyword evidence="5" id="KW-0597">Phosphoprotein</keyword>
<dbReference type="GO" id="GO:0003677">
    <property type="term" value="F:DNA binding"/>
    <property type="evidence" value="ECO:0007669"/>
    <property type="project" value="UniProtKB-KW"/>
</dbReference>